<organism evidence="1 2">
    <name type="scientific">Arachis hypogaea</name>
    <name type="common">Peanut</name>
    <dbReference type="NCBI Taxonomy" id="3818"/>
    <lineage>
        <taxon>Eukaryota</taxon>
        <taxon>Viridiplantae</taxon>
        <taxon>Streptophyta</taxon>
        <taxon>Embryophyta</taxon>
        <taxon>Tracheophyta</taxon>
        <taxon>Spermatophyta</taxon>
        <taxon>Magnoliopsida</taxon>
        <taxon>eudicotyledons</taxon>
        <taxon>Gunneridae</taxon>
        <taxon>Pentapetalae</taxon>
        <taxon>rosids</taxon>
        <taxon>fabids</taxon>
        <taxon>Fabales</taxon>
        <taxon>Fabaceae</taxon>
        <taxon>Papilionoideae</taxon>
        <taxon>50 kb inversion clade</taxon>
        <taxon>dalbergioids sensu lato</taxon>
        <taxon>Dalbergieae</taxon>
        <taxon>Pterocarpus clade</taxon>
        <taxon>Arachis</taxon>
    </lineage>
</organism>
<evidence type="ECO:0000313" key="2">
    <source>
        <dbReference type="Proteomes" id="UP000289738"/>
    </source>
</evidence>
<keyword evidence="2" id="KW-1185">Reference proteome</keyword>
<dbReference type="Proteomes" id="UP000289738">
    <property type="component" value="Chromosome B04"/>
</dbReference>
<protein>
    <submittedName>
        <fullName evidence="1">Uncharacterized protein</fullName>
    </submittedName>
</protein>
<sequence length="208" mass="24054">MELEITLPNLLETSSPKSLPSNTTFKWVKFLSLTFTFPLEYGLLETHGQLRALCGYKSKREMVSGWQHHPRFVMVGSSRPDCKGWHNSQLIGSRRMFGCLNEISKAESPGWNHHDPLDDGCRNKIWDPEIYEDQIWELKACEELYQSLRNLLGIDIAYWKLATEEGKQKTFTWGDRKNRRAILAPTLDCAIDVNNKITVGTFCIRILY</sequence>
<proteinExistence type="predicted"/>
<evidence type="ECO:0000313" key="1">
    <source>
        <dbReference type="EMBL" id="RYR14615.1"/>
    </source>
</evidence>
<accession>A0A444ZKB6</accession>
<reference evidence="1 2" key="1">
    <citation type="submission" date="2019-01" db="EMBL/GenBank/DDBJ databases">
        <title>Sequencing of cultivated peanut Arachis hypogaea provides insights into genome evolution and oil improvement.</title>
        <authorList>
            <person name="Chen X."/>
        </authorList>
    </citation>
    <scope>NUCLEOTIDE SEQUENCE [LARGE SCALE GENOMIC DNA]</scope>
    <source>
        <strain evidence="2">cv. Fuhuasheng</strain>
        <tissue evidence="1">Leaves</tissue>
    </source>
</reference>
<name>A0A444ZKB6_ARAHY</name>
<dbReference type="AlphaFoldDB" id="A0A444ZKB6"/>
<comment type="caution">
    <text evidence="1">The sequence shown here is derived from an EMBL/GenBank/DDBJ whole genome shotgun (WGS) entry which is preliminary data.</text>
</comment>
<gene>
    <name evidence="1" type="ORF">Ahy_B04g071249</name>
</gene>
<dbReference type="EMBL" id="SDMP01000014">
    <property type="protein sequence ID" value="RYR14615.1"/>
    <property type="molecule type" value="Genomic_DNA"/>
</dbReference>